<keyword evidence="6" id="KW-1185">Reference proteome</keyword>
<dbReference type="GO" id="GO:0004604">
    <property type="term" value="F:phosphoadenylyl-sulfate reductase (thioredoxin) activity"/>
    <property type="evidence" value="ECO:0007669"/>
    <property type="project" value="InterPro"/>
</dbReference>
<evidence type="ECO:0000256" key="2">
    <source>
        <dbReference type="ARBA" id="ARBA00023002"/>
    </source>
</evidence>
<dbReference type="InterPro" id="IPR002500">
    <property type="entry name" value="PAPS_reduct_dom"/>
</dbReference>
<dbReference type="PROSITE" id="PS51354">
    <property type="entry name" value="GLUTAREDOXIN_2"/>
    <property type="match status" value="1"/>
</dbReference>
<dbReference type="InterPro" id="IPR036249">
    <property type="entry name" value="Thioredoxin-like_sf"/>
</dbReference>
<evidence type="ECO:0000259" key="4">
    <source>
        <dbReference type="Pfam" id="PF01507"/>
    </source>
</evidence>
<dbReference type="PANTHER" id="PTHR46509">
    <property type="entry name" value="PHOSPHOADENOSINE PHOSPHOSULFATE REDUCTASE"/>
    <property type="match status" value="1"/>
</dbReference>
<organism evidence="5 6">
    <name type="scientific">Chrysophaeum taylorii</name>
    <dbReference type="NCBI Taxonomy" id="2483200"/>
    <lineage>
        <taxon>Eukaryota</taxon>
        <taxon>Sar</taxon>
        <taxon>Stramenopiles</taxon>
        <taxon>Ochrophyta</taxon>
        <taxon>Pelagophyceae</taxon>
        <taxon>Pelagomonadales</taxon>
        <taxon>Pelagomonadaceae</taxon>
        <taxon>Chrysophaeum</taxon>
    </lineage>
</organism>
<dbReference type="Gene3D" id="3.40.50.620">
    <property type="entry name" value="HUPs"/>
    <property type="match status" value="1"/>
</dbReference>
<dbReference type="SUPFAM" id="SSF52402">
    <property type="entry name" value="Adenine nucleotide alpha hydrolases-like"/>
    <property type="match status" value="1"/>
</dbReference>
<dbReference type="SUPFAM" id="SSF52833">
    <property type="entry name" value="Thioredoxin-like"/>
    <property type="match status" value="1"/>
</dbReference>
<dbReference type="Gene3D" id="3.40.30.10">
    <property type="entry name" value="Glutaredoxin"/>
    <property type="match status" value="1"/>
</dbReference>
<dbReference type="AlphaFoldDB" id="A0AAD7XUE4"/>
<feature type="domain" description="Phosphoadenosine phosphosulphate reductase" evidence="4">
    <location>
        <begin position="88"/>
        <end position="262"/>
    </location>
</feature>
<reference evidence="5" key="1">
    <citation type="submission" date="2023-01" db="EMBL/GenBank/DDBJ databases">
        <title>Metagenome sequencing of chrysophaentin producing Chrysophaeum taylorii.</title>
        <authorList>
            <person name="Davison J."/>
            <person name="Bewley C."/>
        </authorList>
    </citation>
    <scope>NUCLEOTIDE SEQUENCE</scope>
    <source>
        <strain evidence="5">NIES-1699</strain>
    </source>
</reference>
<dbReference type="Pfam" id="PF01507">
    <property type="entry name" value="PAPS_reduct"/>
    <property type="match status" value="1"/>
</dbReference>
<evidence type="ECO:0000256" key="1">
    <source>
        <dbReference type="ARBA" id="ARBA00009732"/>
    </source>
</evidence>
<evidence type="ECO:0000313" key="6">
    <source>
        <dbReference type="Proteomes" id="UP001230188"/>
    </source>
</evidence>
<dbReference type="Proteomes" id="UP001230188">
    <property type="component" value="Unassembled WGS sequence"/>
</dbReference>
<comment type="caution">
    <text evidence="5">The sequence shown here is derived from an EMBL/GenBank/DDBJ whole genome shotgun (WGS) entry which is preliminary data.</text>
</comment>
<dbReference type="GO" id="GO:0019379">
    <property type="term" value="P:sulfate assimilation, phosphoadenylyl sulfate reduction by phosphoadenylyl-sulfate reductase (thioredoxin)"/>
    <property type="evidence" value="ECO:0007669"/>
    <property type="project" value="InterPro"/>
</dbReference>
<dbReference type="InterPro" id="IPR004511">
    <property type="entry name" value="PAPS/APS_Rdtase"/>
</dbReference>
<dbReference type="PANTHER" id="PTHR46509:SF1">
    <property type="entry name" value="PHOSPHOADENOSINE PHOSPHOSULFATE REDUCTASE"/>
    <property type="match status" value="1"/>
</dbReference>
<dbReference type="GO" id="GO:0005737">
    <property type="term" value="C:cytoplasm"/>
    <property type="evidence" value="ECO:0007669"/>
    <property type="project" value="TreeGrafter"/>
</dbReference>
<dbReference type="InterPro" id="IPR014729">
    <property type="entry name" value="Rossmann-like_a/b/a_fold"/>
</dbReference>
<sequence length="464" mass="51853">MATGTTLLVGATAGVALVLATQSLARKRLKRSVVLKKREDHPSEEEEEEERIKISPSDVAVVNTTVLRAEVPPEQCIRWAAEAFGEGLVMSTSFGMQSAVLLHMATRLLPNIPVIWIDTGYLHRETYLFAQHLAKRLDLQLRVYQSDMSPARMEALHGKLWQRDDDVSHRVYGAVRKVAPMNRALQELGARAMLSGIRKSQTDHRSTLDRLTYHPNGHFRVHPLLHWTKSDVDDYIAAHKLPYHPLKRKGYVSVGDAHSTKPLDTTTPVDDRADRATRFGGKRQECGLHTENGMGLDEMLRKVLDEPTTHVVARDDRPIIGTGEGFEIYGRPSCRFCEAARRILASRNLPYAWTTMQRFNQTLGKLEPPDVDGVHVVSRADVERRVQRAAPGSPPIETVPQIFEDGEYVGGFAELCVALRVPKTIVDVALLDIGGLAANEHGWANTWNVKPSLRRGPSLNTIFQ</sequence>
<name>A0AAD7XUE4_9STRA</name>
<keyword evidence="2" id="KW-0560">Oxidoreductase</keyword>
<dbReference type="NCBIfam" id="NF002537">
    <property type="entry name" value="PRK02090.1"/>
    <property type="match status" value="1"/>
</dbReference>
<dbReference type="HAMAP" id="MF_00063">
    <property type="entry name" value="CysH"/>
    <property type="match status" value="1"/>
</dbReference>
<protein>
    <recommendedName>
        <fullName evidence="4">Phosphoadenosine phosphosulphate reductase domain-containing protein</fullName>
    </recommendedName>
</protein>
<proteinExistence type="inferred from homology"/>
<dbReference type="NCBIfam" id="TIGR00434">
    <property type="entry name" value="cysH"/>
    <property type="match status" value="1"/>
</dbReference>
<accession>A0AAD7XUE4</accession>
<comment type="similarity">
    <text evidence="1">Belongs to the PAPS reductase family. CysH subfamily.</text>
</comment>
<comment type="pathway">
    <text evidence="3">Sulfur metabolism; hydrogen sulfide biosynthesis; sulfite from sulfate.</text>
</comment>
<dbReference type="EMBL" id="JAQMWT010000021">
    <property type="protein sequence ID" value="KAJ8613801.1"/>
    <property type="molecule type" value="Genomic_DNA"/>
</dbReference>
<evidence type="ECO:0000313" key="5">
    <source>
        <dbReference type="EMBL" id="KAJ8613801.1"/>
    </source>
</evidence>
<dbReference type="CDD" id="cd23945">
    <property type="entry name" value="PAPS_reductase"/>
    <property type="match status" value="1"/>
</dbReference>
<evidence type="ECO:0000256" key="3">
    <source>
        <dbReference type="ARBA" id="ARBA00024327"/>
    </source>
</evidence>
<gene>
    <name evidence="5" type="ORF">CTAYLR_004904</name>
</gene>
<dbReference type="CDD" id="cd02066">
    <property type="entry name" value="GRX_family"/>
    <property type="match status" value="1"/>
</dbReference>